<dbReference type="RefSeq" id="WP_377089666.1">
    <property type="nucleotide sequence ID" value="NZ_JBHSJL010000014.1"/>
</dbReference>
<dbReference type="InterPro" id="IPR017867">
    <property type="entry name" value="Tyr_phospatase_low_mol_wt"/>
</dbReference>
<organism evidence="6 7">
    <name type="scientific">Rubritalea tangerina</name>
    <dbReference type="NCBI Taxonomy" id="430798"/>
    <lineage>
        <taxon>Bacteria</taxon>
        <taxon>Pseudomonadati</taxon>
        <taxon>Verrucomicrobiota</taxon>
        <taxon>Verrucomicrobiia</taxon>
        <taxon>Verrucomicrobiales</taxon>
        <taxon>Rubritaleaceae</taxon>
        <taxon>Rubritalea</taxon>
    </lineage>
</organism>
<accession>A0ABW4ZDJ4</accession>
<evidence type="ECO:0000259" key="5">
    <source>
        <dbReference type="SMART" id="SM00226"/>
    </source>
</evidence>
<dbReference type="SMART" id="SM00226">
    <property type="entry name" value="LMWPc"/>
    <property type="match status" value="1"/>
</dbReference>
<keyword evidence="4" id="KW-0904">Protein phosphatase</keyword>
<reference evidence="7" key="1">
    <citation type="journal article" date="2019" name="Int. J. Syst. Evol. Microbiol.">
        <title>The Global Catalogue of Microorganisms (GCM) 10K type strain sequencing project: providing services to taxonomists for standard genome sequencing and annotation.</title>
        <authorList>
            <consortium name="The Broad Institute Genomics Platform"/>
            <consortium name="The Broad Institute Genome Sequencing Center for Infectious Disease"/>
            <person name="Wu L."/>
            <person name="Ma J."/>
        </authorList>
    </citation>
    <scope>NUCLEOTIDE SEQUENCE [LARGE SCALE GENOMIC DNA]</scope>
    <source>
        <strain evidence="7">CCUG 57942</strain>
    </source>
</reference>
<dbReference type="Gene3D" id="3.40.50.2300">
    <property type="match status" value="1"/>
</dbReference>
<feature type="domain" description="Phosphotyrosine protein phosphatase I" evidence="5">
    <location>
        <begin position="5"/>
        <end position="152"/>
    </location>
</feature>
<dbReference type="InterPro" id="IPR036196">
    <property type="entry name" value="Ptyr_pPase_sf"/>
</dbReference>
<dbReference type="PANTHER" id="PTHR11717:SF7">
    <property type="entry name" value="LOW MOLECULAR WEIGHT PHOSPHOTYROSINE PROTEIN PHOSPHATASE"/>
    <property type="match status" value="1"/>
</dbReference>
<dbReference type="InterPro" id="IPR050438">
    <property type="entry name" value="LMW_PTPase"/>
</dbReference>
<proteinExistence type="inferred from homology"/>
<keyword evidence="3" id="KW-0378">Hydrolase</keyword>
<evidence type="ECO:0000313" key="6">
    <source>
        <dbReference type="EMBL" id="MFD2159760.1"/>
    </source>
</evidence>
<gene>
    <name evidence="6" type="ORF">ACFSW8_12695</name>
</gene>
<dbReference type="InterPro" id="IPR023485">
    <property type="entry name" value="Ptyr_pPase"/>
</dbReference>
<evidence type="ECO:0000256" key="2">
    <source>
        <dbReference type="ARBA" id="ARBA00013064"/>
    </source>
</evidence>
<dbReference type="EC" id="3.1.3.48" evidence="2"/>
<sequence length="162" mass="17709">MQSEKRVLFICTGNTCRSPMAEGIFRKAIKDHEGLLSIGSAGVAAYDGDRISPESADELESRGASLNDFRSRSVTEEMLEQATHVFAMTAAHLHMLTQAFPGYAEKCYLVCDFIEINGKAGIDVPDPIGMGKRAYQQVGEVFEYAIPALIAYIENEDAGHES</sequence>
<name>A0ABW4ZDJ4_9BACT</name>
<evidence type="ECO:0000313" key="7">
    <source>
        <dbReference type="Proteomes" id="UP001597389"/>
    </source>
</evidence>
<comment type="caution">
    <text evidence="6">The sequence shown here is derived from an EMBL/GenBank/DDBJ whole genome shotgun (WGS) entry which is preliminary data.</text>
</comment>
<comment type="similarity">
    <text evidence="1">Belongs to the low molecular weight phosphotyrosine protein phosphatase family.</text>
</comment>
<dbReference type="EMBL" id="JBHUJB010000051">
    <property type="protein sequence ID" value="MFD2159760.1"/>
    <property type="molecule type" value="Genomic_DNA"/>
</dbReference>
<dbReference type="PRINTS" id="PR00719">
    <property type="entry name" value="LMWPTPASE"/>
</dbReference>
<dbReference type="SUPFAM" id="SSF52788">
    <property type="entry name" value="Phosphotyrosine protein phosphatases I"/>
    <property type="match status" value="1"/>
</dbReference>
<evidence type="ECO:0000256" key="4">
    <source>
        <dbReference type="ARBA" id="ARBA00022912"/>
    </source>
</evidence>
<dbReference type="Pfam" id="PF01451">
    <property type="entry name" value="LMWPc"/>
    <property type="match status" value="1"/>
</dbReference>
<evidence type="ECO:0000256" key="3">
    <source>
        <dbReference type="ARBA" id="ARBA00022801"/>
    </source>
</evidence>
<keyword evidence="7" id="KW-1185">Reference proteome</keyword>
<dbReference type="PANTHER" id="PTHR11717">
    <property type="entry name" value="LOW MOLECULAR WEIGHT PROTEIN TYROSINE PHOSPHATASE"/>
    <property type="match status" value="1"/>
</dbReference>
<evidence type="ECO:0000256" key="1">
    <source>
        <dbReference type="ARBA" id="ARBA00011063"/>
    </source>
</evidence>
<protein>
    <recommendedName>
        <fullName evidence="2">protein-tyrosine-phosphatase</fullName>
        <ecNumber evidence="2">3.1.3.48</ecNumber>
    </recommendedName>
</protein>
<dbReference type="Proteomes" id="UP001597389">
    <property type="component" value="Unassembled WGS sequence"/>
</dbReference>